<comment type="caution">
    <text evidence="1">The sequence shown here is derived from an EMBL/GenBank/DDBJ whole genome shotgun (WGS) entry which is preliminary data.</text>
</comment>
<reference evidence="1" key="1">
    <citation type="submission" date="2019-08" db="EMBL/GenBank/DDBJ databases">
        <authorList>
            <person name="Kucharzyk K."/>
            <person name="Murdoch R.W."/>
            <person name="Higgins S."/>
            <person name="Loffler F."/>
        </authorList>
    </citation>
    <scope>NUCLEOTIDE SEQUENCE</scope>
</reference>
<gene>
    <name evidence="1" type="ORF">SDC9_133955</name>
</gene>
<name>A0A645DDF3_9ZZZZ</name>
<accession>A0A645DDF3</accession>
<sequence length="155" mass="17507">MLEISPVSVYETSNSLSHRAGRIFKSDVLSVEIGTINVTGRRARCAHLLSQPVEFIGIIIVGYNRTFLPDQRNIDFAFGNHQFLFVNPFSDQNGSAYTFAEIGNGINSLLYGKEVTATVFRHYIVIVTNIPRQRRNFFGYGLHSQFGNDPRTVYI</sequence>
<evidence type="ECO:0000313" key="1">
    <source>
        <dbReference type="EMBL" id="MPM86863.1"/>
    </source>
</evidence>
<dbReference type="AlphaFoldDB" id="A0A645DDF3"/>
<protein>
    <submittedName>
        <fullName evidence="1">Uncharacterized protein</fullName>
    </submittedName>
</protein>
<proteinExistence type="predicted"/>
<dbReference type="EMBL" id="VSSQ01034805">
    <property type="protein sequence ID" value="MPM86863.1"/>
    <property type="molecule type" value="Genomic_DNA"/>
</dbReference>
<organism evidence="1">
    <name type="scientific">bioreactor metagenome</name>
    <dbReference type="NCBI Taxonomy" id="1076179"/>
    <lineage>
        <taxon>unclassified sequences</taxon>
        <taxon>metagenomes</taxon>
        <taxon>ecological metagenomes</taxon>
    </lineage>
</organism>